<dbReference type="Gene3D" id="3.40.50.1700">
    <property type="entry name" value="Glycoside hydrolase family 3 C-terminal domain"/>
    <property type="match status" value="1"/>
</dbReference>
<dbReference type="EMBL" id="DXDC01000469">
    <property type="protein sequence ID" value="HIY67670.1"/>
    <property type="molecule type" value="Genomic_DNA"/>
</dbReference>
<evidence type="ECO:0000313" key="9">
    <source>
        <dbReference type="EMBL" id="HIY67670.1"/>
    </source>
</evidence>
<evidence type="ECO:0000259" key="8">
    <source>
        <dbReference type="Pfam" id="PF00933"/>
    </source>
</evidence>
<dbReference type="PANTHER" id="PTHR30620">
    <property type="entry name" value="PERIPLASMIC BETA-GLUCOSIDASE-RELATED"/>
    <property type="match status" value="1"/>
</dbReference>
<sequence>MKKSAITTGLVLTTGLAVVLSGCTNAGNDKNAGADENTYSTEEVNDGTTDIVVITNPGDGKTLTMAKDSFGIIEETDGDTTLAFKDMNGNGELDAWEDWRLTPEERAADLAPQLSADQVSGLMLFSSHERAPGDGLTEAQEEYLSDSHLRNVLYAGGNEIEPVVVWTNEMQAFVESLAADDAPYIPVNFSSDPRHDAADSYAGASDGVSQWPASLGMAATFDADTVRKFGEIAAQEYRALGLANALSPQIDLATDPRWLRLSSTFGEDVDLASDMAAAYVEGFQSTFDENGENLGWGADSVTTVIKHFPGDGVGEGGRESHTDVGKYGVLPGGNIDDHLAPFLAALDSGGLMMSYSILLDGEGEPAFGEAMGSAYDDVRVGILREDHDYDGVIVTDWGVTSGGETDPDALIGTSWGADELTVAERHFEILKAGVDQFGGNNDIVPVQEAYELWEADYAADELSQTAEDRWAESGRRILTNLFGVGLYDSAYQDLDNAEALVGNDDFRAAGLEAQHDSVVVLKNTDGTIPENAEAEDLQDMTVYIPRSFDTGHEGLFGPDPYSEGETIDVEAAEHYFGEVITDEAELNDDDEVISYTAPDLSDVDLVLVGMDNPNNGGTFSAAGQDDETGEFYPFSLQYRPYTADGDNVRKTSIGGDTLEDGSKENRSYFGNTSRISNEADLDAFERAVAAVEDSGKDIPVITILSLSGGAVIPTEFEEDSDAIAVGFGVSDAAFLDVVLGLNESAGRLPITLPKDMDSVEGSLEDVADTTPYVDSEGNSYEFGFGLGAGGQPIE</sequence>
<dbReference type="SUPFAM" id="SSF51445">
    <property type="entry name" value="(Trans)glycosidases"/>
    <property type="match status" value="1"/>
</dbReference>
<keyword evidence="6" id="KW-0326">Glycosidase</keyword>
<dbReference type="PANTHER" id="PTHR30620:SF16">
    <property type="entry name" value="LYSOSOMAL BETA GLUCOSIDASE"/>
    <property type="match status" value="1"/>
</dbReference>
<comment type="similarity">
    <text evidence="2">Belongs to the glycosyl hydrolase 3 family.</text>
</comment>
<evidence type="ECO:0000256" key="4">
    <source>
        <dbReference type="ARBA" id="ARBA00022729"/>
    </source>
</evidence>
<comment type="caution">
    <text evidence="9">The sequence shown here is derived from an EMBL/GenBank/DDBJ whole genome shotgun (WGS) entry which is preliminary data.</text>
</comment>
<keyword evidence="5 9" id="KW-0378">Hydrolase</keyword>
<dbReference type="InterPro" id="IPR036962">
    <property type="entry name" value="Glyco_hydro_3_N_sf"/>
</dbReference>
<accession>A0A9D2CBN2</accession>
<dbReference type="InterPro" id="IPR036881">
    <property type="entry name" value="Glyco_hydro_3_C_sf"/>
</dbReference>
<reference evidence="9" key="1">
    <citation type="journal article" date="2021" name="PeerJ">
        <title>Extensive microbial diversity within the chicken gut microbiome revealed by metagenomics and culture.</title>
        <authorList>
            <person name="Gilroy R."/>
            <person name="Ravi A."/>
            <person name="Getino M."/>
            <person name="Pursley I."/>
            <person name="Horton D.L."/>
            <person name="Alikhan N.F."/>
            <person name="Baker D."/>
            <person name="Gharbi K."/>
            <person name="Hall N."/>
            <person name="Watson M."/>
            <person name="Adriaenssens E.M."/>
            <person name="Foster-Nyarko E."/>
            <person name="Jarju S."/>
            <person name="Secka A."/>
            <person name="Antonio M."/>
            <person name="Oren A."/>
            <person name="Chaudhuri R.R."/>
            <person name="La Ragione R."/>
            <person name="Hildebrand F."/>
            <person name="Pallen M.J."/>
        </authorList>
    </citation>
    <scope>NUCLEOTIDE SEQUENCE</scope>
    <source>
        <strain evidence="9">ChiGjej1B1-98</strain>
    </source>
</reference>
<evidence type="ECO:0000256" key="3">
    <source>
        <dbReference type="ARBA" id="ARBA00012744"/>
    </source>
</evidence>
<dbReference type="PRINTS" id="PR00133">
    <property type="entry name" value="GLHYDRLASE3"/>
</dbReference>
<evidence type="ECO:0000256" key="6">
    <source>
        <dbReference type="ARBA" id="ARBA00023295"/>
    </source>
</evidence>
<dbReference type="SUPFAM" id="SSF52279">
    <property type="entry name" value="Beta-D-glucan exohydrolase, C-terminal domain"/>
    <property type="match status" value="1"/>
</dbReference>
<gene>
    <name evidence="9" type="ORF">H9830_15500</name>
</gene>
<evidence type="ECO:0000256" key="1">
    <source>
        <dbReference type="ARBA" id="ARBA00000448"/>
    </source>
</evidence>
<dbReference type="Pfam" id="PF00933">
    <property type="entry name" value="Glyco_hydro_3"/>
    <property type="match status" value="1"/>
</dbReference>
<comment type="catalytic activity">
    <reaction evidence="1">
        <text>Hydrolysis of terminal, non-reducing beta-D-glucosyl residues with release of beta-D-glucose.</text>
        <dbReference type="EC" id="3.2.1.21"/>
    </reaction>
</comment>
<dbReference type="PROSITE" id="PS51257">
    <property type="entry name" value="PROKAR_LIPOPROTEIN"/>
    <property type="match status" value="1"/>
</dbReference>
<feature type="chain" id="PRO_5038408866" description="beta-glucosidase" evidence="7">
    <location>
        <begin position="27"/>
        <end position="794"/>
    </location>
</feature>
<reference evidence="9" key="2">
    <citation type="submission" date="2021-04" db="EMBL/GenBank/DDBJ databases">
        <authorList>
            <person name="Gilroy R."/>
        </authorList>
    </citation>
    <scope>NUCLEOTIDE SEQUENCE</scope>
    <source>
        <strain evidence="9">ChiGjej1B1-98</strain>
    </source>
</reference>
<dbReference type="GO" id="GO:0008422">
    <property type="term" value="F:beta-glucosidase activity"/>
    <property type="evidence" value="ECO:0007669"/>
    <property type="project" value="UniProtKB-EC"/>
</dbReference>
<keyword evidence="4 7" id="KW-0732">Signal</keyword>
<dbReference type="AlphaFoldDB" id="A0A9D2CBN2"/>
<proteinExistence type="inferred from homology"/>
<protein>
    <recommendedName>
        <fullName evidence="3">beta-glucosidase</fullName>
        <ecNumber evidence="3">3.2.1.21</ecNumber>
    </recommendedName>
</protein>
<name>A0A9D2CBN2_9MICO</name>
<evidence type="ECO:0000256" key="2">
    <source>
        <dbReference type="ARBA" id="ARBA00005336"/>
    </source>
</evidence>
<dbReference type="Proteomes" id="UP000824005">
    <property type="component" value="Unassembled WGS sequence"/>
</dbReference>
<evidence type="ECO:0000313" key="10">
    <source>
        <dbReference type="Proteomes" id="UP000824005"/>
    </source>
</evidence>
<dbReference type="InterPro" id="IPR001764">
    <property type="entry name" value="Glyco_hydro_3_N"/>
</dbReference>
<evidence type="ECO:0000256" key="7">
    <source>
        <dbReference type="SAM" id="SignalP"/>
    </source>
</evidence>
<feature type="signal peptide" evidence="7">
    <location>
        <begin position="1"/>
        <end position="26"/>
    </location>
</feature>
<evidence type="ECO:0000256" key="5">
    <source>
        <dbReference type="ARBA" id="ARBA00022801"/>
    </source>
</evidence>
<dbReference type="InterPro" id="IPR051915">
    <property type="entry name" value="Cellulose_Degrad_GH3"/>
</dbReference>
<dbReference type="InterPro" id="IPR017853">
    <property type="entry name" value="GH"/>
</dbReference>
<organism evidence="9 10">
    <name type="scientific">Candidatus Agrococcus pullicola</name>
    <dbReference type="NCBI Taxonomy" id="2838429"/>
    <lineage>
        <taxon>Bacteria</taxon>
        <taxon>Bacillati</taxon>
        <taxon>Actinomycetota</taxon>
        <taxon>Actinomycetes</taxon>
        <taxon>Micrococcales</taxon>
        <taxon>Microbacteriaceae</taxon>
        <taxon>Agrococcus</taxon>
    </lineage>
</organism>
<dbReference type="EC" id="3.2.1.21" evidence="3"/>
<dbReference type="Gene3D" id="3.20.20.300">
    <property type="entry name" value="Glycoside hydrolase, family 3, N-terminal domain"/>
    <property type="match status" value="1"/>
</dbReference>
<feature type="domain" description="Glycoside hydrolase family 3 N-terminal" evidence="8">
    <location>
        <begin position="138"/>
        <end position="399"/>
    </location>
</feature>
<dbReference type="GO" id="GO:0009251">
    <property type="term" value="P:glucan catabolic process"/>
    <property type="evidence" value="ECO:0007669"/>
    <property type="project" value="TreeGrafter"/>
</dbReference>